<evidence type="ECO:0000256" key="7">
    <source>
        <dbReference type="ARBA" id="ARBA00022840"/>
    </source>
</evidence>
<evidence type="ECO:0000256" key="1">
    <source>
        <dbReference type="ARBA" id="ARBA00000085"/>
    </source>
</evidence>
<dbReference type="PANTHER" id="PTHR24421">
    <property type="entry name" value="NITRATE/NITRITE SENSOR PROTEIN NARX-RELATED"/>
    <property type="match status" value="1"/>
</dbReference>
<feature type="transmembrane region" description="Helical" evidence="9">
    <location>
        <begin position="169"/>
        <end position="188"/>
    </location>
</feature>
<evidence type="ECO:0000256" key="6">
    <source>
        <dbReference type="ARBA" id="ARBA00022777"/>
    </source>
</evidence>
<evidence type="ECO:0000256" key="3">
    <source>
        <dbReference type="ARBA" id="ARBA00022553"/>
    </source>
</evidence>
<evidence type="ECO:0000256" key="2">
    <source>
        <dbReference type="ARBA" id="ARBA00012438"/>
    </source>
</evidence>
<dbReference type="SUPFAM" id="SSF55874">
    <property type="entry name" value="ATPase domain of HSP90 chaperone/DNA topoisomerase II/histidine kinase"/>
    <property type="match status" value="1"/>
</dbReference>
<dbReference type="CDD" id="cd16917">
    <property type="entry name" value="HATPase_UhpB-NarQ-NarX-like"/>
    <property type="match status" value="1"/>
</dbReference>
<keyword evidence="7" id="KW-0067">ATP-binding</keyword>
<evidence type="ECO:0000256" key="5">
    <source>
        <dbReference type="ARBA" id="ARBA00022741"/>
    </source>
</evidence>
<keyword evidence="6 11" id="KW-0418">Kinase</keyword>
<evidence type="ECO:0000313" key="11">
    <source>
        <dbReference type="EMBL" id="MBY6321587.1"/>
    </source>
</evidence>
<feature type="transmembrane region" description="Helical" evidence="9">
    <location>
        <begin position="47"/>
        <end position="69"/>
    </location>
</feature>
<keyword evidence="3" id="KW-0597">Phosphoprotein</keyword>
<dbReference type="EMBL" id="JABUKG010000011">
    <property type="protein sequence ID" value="MBY6321587.1"/>
    <property type="molecule type" value="Genomic_DNA"/>
</dbReference>
<feature type="transmembrane region" description="Helical" evidence="9">
    <location>
        <begin position="100"/>
        <end position="123"/>
    </location>
</feature>
<dbReference type="PANTHER" id="PTHR24421:SF10">
    <property type="entry name" value="NITRATE_NITRITE SENSOR PROTEIN NARQ"/>
    <property type="match status" value="1"/>
</dbReference>
<dbReference type="InterPro" id="IPR011712">
    <property type="entry name" value="Sig_transdc_His_kin_sub3_dim/P"/>
</dbReference>
<dbReference type="Pfam" id="PF07730">
    <property type="entry name" value="HisKA_3"/>
    <property type="match status" value="1"/>
</dbReference>
<dbReference type="InterPro" id="IPR036890">
    <property type="entry name" value="HATPase_C_sf"/>
</dbReference>
<evidence type="ECO:0000256" key="4">
    <source>
        <dbReference type="ARBA" id="ARBA00022679"/>
    </source>
</evidence>
<comment type="caution">
    <text evidence="11">The sequence shown here is derived from an EMBL/GenBank/DDBJ whole genome shotgun (WGS) entry which is preliminary data.</text>
</comment>
<dbReference type="Proteomes" id="UP001520140">
    <property type="component" value="Unassembled WGS sequence"/>
</dbReference>
<evidence type="ECO:0000256" key="8">
    <source>
        <dbReference type="ARBA" id="ARBA00023012"/>
    </source>
</evidence>
<keyword evidence="5" id="KW-0547">Nucleotide-binding</keyword>
<organism evidence="11 12">
    <name type="scientific">Rhodococcoides kroppenstedtii</name>
    <dbReference type="NCBI Taxonomy" id="293050"/>
    <lineage>
        <taxon>Bacteria</taxon>
        <taxon>Bacillati</taxon>
        <taxon>Actinomycetota</taxon>
        <taxon>Actinomycetes</taxon>
        <taxon>Mycobacteriales</taxon>
        <taxon>Nocardiaceae</taxon>
        <taxon>Rhodococcoides</taxon>
    </lineage>
</organism>
<dbReference type="InterPro" id="IPR050482">
    <property type="entry name" value="Sensor_HK_TwoCompSys"/>
</dbReference>
<gene>
    <name evidence="11" type="ORF">HQ605_12190</name>
</gene>
<comment type="catalytic activity">
    <reaction evidence="1">
        <text>ATP + protein L-histidine = ADP + protein N-phospho-L-histidine.</text>
        <dbReference type="EC" id="2.7.13.3"/>
    </reaction>
</comment>
<keyword evidence="4" id="KW-0808">Transferase</keyword>
<feature type="domain" description="Signal transduction histidine kinase subgroup 3 dimerisation and phosphoacceptor" evidence="10">
    <location>
        <begin position="222"/>
        <end position="285"/>
    </location>
</feature>
<evidence type="ECO:0000259" key="10">
    <source>
        <dbReference type="Pfam" id="PF07730"/>
    </source>
</evidence>
<dbReference type="EC" id="2.7.13.3" evidence="2"/>
<name>A0ABS7NU75_9NOCA</name>
<keyword evidence="9" id="KW-0812">Transmembrane</keyword>
<proteinExistence type="predicted"/>
<sequence>MPVRLLRRASVGIGRRSHSVVIRRSDDHRPRACCDGPVSPRRIPLDVAIAGGLFAVGAVLYLSGLFSLGTGRADVPLGVRLSLLAALCLVGCARRTRPGTALALGTVLFAVDLVLGPSVPVWIVLADLLYAAVRHGSPRVGRAAGYATGIGVVVLAGVVLAVEHDIRPAAGALVVSALFFGTSLWWGLAIRRQVELTGIERERVRAHRILAERDREAAVAEERNAMARDLHDVIAGHLSSIAIHSTAALSRDLDPAVRESLIAIRTGSTAALTEMRAMIDVLHADAADPAVAPPRLADLHVVVDAARATGTDVSVALDVGDLPTVVDHAAYRIAHEAVVNAMKHSARRPIDVTADRTGTELHLVVRNDVGAESGETRRVGRGLANMRHRAQLLGGDCTAGPCGADWVVRARLPVGSAS</sequence>
<accession>A0ABS7NU75</accession>
<dbReference type="Gene3D" id="1.20.5.1930">
    <property type="match status" value="1"/>
</dbReference>
<keyword evidence="12" id="KW-1185">Reference proteome</keyword>
<dbReference type="Gene3D" id="3.30.565.10">
    <property type="entry name" value="Histidine kinase-like ATPase, C-terminal domain"/>
    <property type="match status" value="1"/>
</dbReference>
<evidence type="ECO:0000313" key="12">
    <source>
        <dbReference type="Proteomes" id="UP001520140"/>
    </source>
</evidence>
<reference evidence="11 12" key="1">
    <citation type="submission" date="2020-06" db="EMBL/GenBank/DDBJ databases">
        <title>Taxonomy, biology and ecology of Rhodococcus bacteria occurring in California pistachio and other woody hosts as revealed by genome sequence analyses.</title>
        <authorList>
            <person name="Gai Y."/>
            <person name="Riely B."/>
        </authorList>
    </citation>
    <scope>NUCLEOTIDE SEQUENCE [LARGE SCALE GENOMIC DNA]</scope>
    <source>
        <strain evidence="11 12">BP-284</strain>
    </source>
</reference>
<keyword evidence="9" id="KW-0472">Membrane</keyword>
<feature type="transmembrane region" description="Helical" evidence="9">
    <location>
        <begin position="143"/>
        <end position="162"/>
    </location>
</feature>
<dbReference type="GO" id="GO:0016301">
    <property type="term" value="F:kinase activity"/>
    <property type="evidence" value="ECO:0007669"/>
    <property type="project" value="UniProtKB-KW"/>
</dbReference>
<evidence type="ECO:0000256" key="9">
    <source>
        <dbReference type="SAM" id="Phobius"/>
    </source>
</evidence>
<keyword evidence="9" id="KW-1133">Transmembrane helix</keyword>
<protein>
    <recommendedName>
        <fullName evidence="2">histidine kinase</fullName>
        <ecNumber evidence="2">2.7.13.3</ecNumber>
    </recommendedName>
</protein>
<keyword evidence="8" id="KW-0902">Two-component regulatory system</keyword>